<evidence type="ECO:0008006" key="3">
    <source>
        <dbReference type="Google" id="ProtNLM"/>
    </source>
</evidence>
<comment type="caution">
    <text evidence="1">The sequence shown here is derived from an EMBL/GenBank/DDBJ whole genome shotgun (WGS) entry which is preliminary data.</text>
</comment>
<organism evidence="1 2">
    <name type="scientific">Symbiodinium necroappetens</name>
    <dbReference type="NCBI Taxonomy" id="1628268"/>
    <lineage>
        <taxon>Eukaryota</taxon>
        <taxon>Sar</taxon>
        <taxon>Alveolata</taxon>
        <taxon>Dinophyceae</taxon>
        <taxon>Suessiales</taxon>
        <taxon>Symbiodiniaceae</taxon>
        <taxon>Symbiodinium</taxon>
    </lineage>
</organism>
<accession>A0A813CAI4</accession>
<evidence type="ECO:0000313" key="1">
    <source>
        <dbReference type="EMBL" id="CAE7939290.1"/>
    </source>
</evidence>
<reference evidence="1" key="1">
    <citation type="submission" date="2021-02" db="EMBL/GenBank/DDBJ databases">
        <authorList>
            <person name="Dougan E. K."/>
            <person name="Rhodes N."/>
            <person name="Thang M."/>
            <person name="Chan C."/>
        </authorList>
    </citation>
    <scope>NUCLEOTIDE SEQUENCE</scope>
</reference>
<name>A0A813CAI4_9DINO</name>
<feature type="non-terminal residue" evidence="1">
    <location>
        <position position="360"/>
    </location>
</feature>
<gene>
    <name evidence="1" type="ORF">SNEC2469_LOCUS33464</name>
</gene>
<dbReference type="OrthoDB" id="447384at2759"/>
<evidence type="ECO:0000313" key="2">
    <source>
        <dbReference type="Proteomes" id="UP000601435"/>
    </source>
</evidence>
<dbReference type="AlphaFoldDB" id="A0A813CAI4"/>
<dbReference type="EMBL" id="CAJNJA010088381">
    <property type="protein sequence ID" value="CAE7939290.1"/>
    <property type="molecule type" value="Genomic_DNA"/>
</dbReference>
<dbReference type="Proteomes" id="UP000601435">
    <property type="component" value="Unassembled WGS sequence"/>
</dbReference>
<keyword evidence="2" id="KW-1185">Reference proteome</keyword>
<proteinExistence type="predicted"/>
<protein>
    <recommendedName>
        <fullName evidence="3">Retrotransposon gag domain-containing protein</fullName>
    </recommendedName>
</protein>
<sequence>MSGIMGIVFGVLRIHGHGTILSSIGVIAHGEVHGDSLHGIHRGVHGRLEVGIRMSAFTSHGVLEIREAQTILVSLNHRALKGATRQDQMANSAVLSMLQRMIGITGKGSFGEKMAVPSYDAEGTGEELGTGARSYLRQVAAWCRVTRTPKHQQALLLYQNLKGRAWVESEELQVEALSGPEGLEVFRAWIQERYLEVEVGKIADALTTFFKRLKRRPSQSVREFNSMFDRAYSRLLEIDCKLPEVAKAWAYMSALGLTNSEELSLLASVNNEYHTGRLQKAAVLHEKSLRPAWQPRRSFDPKDSKANGVRGAFLTGIEEDDEDLEQSAEGGGDLFVPEETAQELHEAFVAQESAKARFRE</sequence>